<dbReference type="EMBL" id="KQ242982">
    <property type="protein sequence ID" value="KNC76735.1"/>
    <property type="molecule type" value="Genomic_DNA"/>
</dbReference>
<feature type="non-terminal residue" evidence="2">
    <location>
        <position position="1"/>
    </location>
</feature>
<dbReference type="AlphaFoldDB" id="A0A0L0FJ06"/>
<protein>
    <submittedName>
        <fullName evidence="2">Uncharacterized protein</fullName>
    </submittedName>
</protein>
<sequence>SVLDAKEQDINNPKWKEAEDVLADFNSLAGHFKDLENSEMDEMETTLKRVSSVMSQTTDYASESSHEVDPPTARVLTGKLKPKGPLGRMKMYDERGQAPNSAPVRREKNVFDFNDILSVL</sequence>
<evidence type="ECO:0000313" key="3">
    <source>
        <dbReference type="Proteomes" id="UP000054560"/>
    </source>
</evidence>
<evidence type="ECO:0000256" key="1">
    <source>
        <dbReference type="SAM" id="MobiDB-lite"/>
    </source>
</evidence>
<reference evidence="2 3" key="1">
    <citation type="submission" date="2011-02" db="EMBL/GenBank/DDBJ databases">
        <title>The Genome Sequence of Sphaeroforma arctica JP610.</title>
        <authorList>
            <consortium name="The Broad Institute Genome Sequencing Platform"/>
            <person name="Russ C."/>
            <person name="Cuomo C."/>
            <person name="Young S.K."/>
            <person name="Zeng Q."/>
            <person name="Gargeya S."/>
            <person name="Alvarado L."/>
            <person name="Berlin A."/>
            <person name="Chapman S.B."/>
            <person name="Chen Z."/>
            <person name="Freedman E."/>
            <person name="Gellesch M."/>
            <person name="Goldberg J."/>
            <person name="Griggs A."/>
            <person name="Gujja S."/>
            <person name="Heilman E."/>
            <person name="Heiman D."/>
            <person name="Howarth C."/>
            <person name="Mehta T."/>
            <person name="Neiman D."/>
            <person name="Pearson M."/>
            <person name="Roberts A."/>
            <person name="Saif S."/>
            <person name="Shea T."/>
            <person name="Shenoy N."/>
            <person name="Sisk P."/>
            <person name="Stolte C."/>
            <person name="Sykes S."/>
            <person name="White J."/>
            <person name="Yandava C."/>
            <person name="Burger G."/>
            <person name="Gray M.W."/>
            <person name="Holland P.W.H."/>
            <person name="King N."/>
            <person name="Lang F.B.F."/>
            <person name="Roger A.J."/>
            <person name="Ruiz-Trillo I."/>
            <person name="Haas B."/>
            <person name="Nusbaum C."/>
            <person name="Birren B."/>
        </authorList>
    </citation>
    <scope>NUCLEOTIDE SEQUENCE [LARGE SCALE GENOMIC DNA]</scope>
    <source>
        <strain evidence="2 3">JP610</strain>
    </source>
</reference>
<proteinExistence type="predicted"/>
<dbReference type="RefSeq" id="XP_014150637.1">
    <property type="nucleotide sequence ID" value="XM_014295162.1"/>
</dbReference>
<accession>A0A0L0FJ06</accession>
<gene>
    <name evidence="2" type="ORF">SARC_10782</name>
</gene>
<name>A0A0L0FJ06_9EUKA</name>
<dbReference type="Proteomes" id="UP000054560">
    <property type="component" value="Unassembled WGS sequence"/>
</dbReference>
<evidence type="ECO:0000313" key="2">
    <source>
        <dbReference type="EMBL" id="KNC76735.1"/>
    </source>
</evidence>
<dbReference type="GeneID" id="25911286"/>
<feature type="region of interest" description="Disordered" evidence="1">
    <location>
        <begin position="54"/>
        <end position="103"/>
    </location>
</feature>
<organism evidence="2 3">
    <name type="scientific">Sphaeroforma arctica JP610</name>
    <dbReference type="NCBI Taxonomy" id="667725"/>
    <lineage>
        <taxon>Eukaryota</taxon>
        <taxon>Ichthyosporea</taxon>
        <taxon>Ichthyophonida</taxon>
        <taxon>Sphaeroforma</taxon>
    </lineage>
</organism>
<feature type="compositionally biased region" description="Polar residues" evidence="1">
    <location>
        <begin position="54"/>
        <end position="63"/>
    </location>
</feature>
<keyword evidence="3" id="KW-1185">Reference proteome</keyword>